<dbReference type="GeneID" id="70047916"/>
<dbReference type="Proteomes" id="UP000066042">
    <property type="component" value="Chromosome"/>
</dbReference>
<evidence type="ECO:0000313" key="1">
    <source>
        <dbReference type="EMBL" id="ALM75480.1"/>
    </source>
</evidence>
<gene>
    <name evidence="1" type="ORF">TBCH5v1_1567</name>
</gene>
<sequence>MGISITPHGIKITRELSELDNFVLDVVKLIEKYSPYVIVSGSVAQEVQKMLTL</sequence>
<dbReference type="PATRIC" id="fig|55802.8.peg.1544"/>
<accession>A0A0S1XCK8</accession>
<reference evidence="1 2" key="1">
    <citation type="journal article" date="2016" name="Genome Announc.">
        <title>Complete genome sequence of the hyperthermophilic and piezophilic archaeon Thermococcus barophilus Ch5, capable of growth at the expense of hydrogenogenesis from carbon monoxide and formate.</title>
        <authorList>
            <person name="Oger P."/>
            <person name="Sokolova T.G."/>
            <person name="Kozhevnikova D.A."/>
            <person name="Taranov E.A."/>
            <person name="Vannier P."/>
            <person name="Lee H.S."/>
            <person name="Kwon K.K."/>
            <person name="Kang S.G."/>
            <person name="Lee J.H."/>
            <person name="Bonch-Osmolovskaya E.A."/>
            <person name="Lebedinsky A.V."/>
        </authorList>
    </citation>
    <scope>NUCLEOTIDE SEQUENCE [LARGE SCALE GENOMIC DNA]</scope>
    <source>
        <strain evidence="2">Ch5</strain>
    </source>
</reference>
<protein>
    <submittedName>
        <fullName evidence="1">Uncharacterized protein</fullName>
    </submittedName>
</protein>
<evidence type="ECO:0000313" key="2">
    <source>
        <dbReference type="Proteomes" id="UP000066042"/>
    </source>
</evidence>
<name>A0A0S1XCK8_THEBA</name>
<dbReference type="RefSeq" id="WP_235507088.1">
    <property type="nucleotide sequence ID" value="NZ_CP013050.1"/>
</dbReference>
<dbReference type="STRING" id="55802.TBCH5v1_1567"/>
<dbReference type="AlphaFoldDB" id="A0A0S1XCK8"/>
<dbReference type="EMBL" id="CP013050">
    <property type="protein sequence ID" value="ALM75480.1"/>
    <property type="molecule type" value="Genomic_DNA"/>
</dbReference>
<proteinExistence type="predicted"/>
<organism evidence="1 2">
    <name type="scientific">Thermococcus barophilus</name>
    <dbReference type="NCBI Taxonomy" id="55802"/>
    <lineage>
        <taxon>Archaea</taxon>
        <taxon>Methanobacteriati</taxon>
        <taxon>Methanobacteriota</taxon>
        <taxon>Thermococci</taxon>
        <taxon>Thermococcales</taxon>
        <taxon>Thermococcaceae</taxon>
        <taxon>Thermococcus</taxon>
    </lineage>
</organism>